<dbReference type="PROSITE" id="PS50097">
    <property type="entry name" value="BTB"/>
    <property type="match status" value="1"/>
</dbReference>
<dbReference type="InterPro" id="IPR011333">
    <property type="entry name" value="SKP1/BTB/POZ_sf"/>
</dbReference>
<gene>
    <name evidence="3" type="ORF">HNY73_018055</name>
</gene>
<dbReference type="InterPro" id="IPR000210">
    <property type="entry name" value="BTB/POZ_dom"/>
</dbReference>
<dbReference type="Proteomes" id="UP000807504">
    <property type="component" value="Unassembled WGS sequence"/>
</dbReference>
<dbReference type="SUPFAM" id="SSF54695">
    <property type="entry name" value="POZ domain"/>
    <property type="match status" value="1"/>
</dbReference>
<proteinExistence type="predicted"/>
<keyword evidence="4" id="KW-1185">Reference proteome</keyword>
<dbReference type="EMBL" id="JABXBU010002228">
    <property type="protein sequence ID" value="KAF8770543.1"/>
    <property type="molecule type" value="Genomic_DNA"/>
</dbReference>
<dbReference type="SMART" id="SM00225">
    <property type="entry name" value="BTB"/>
    <property type="match status" value="1"/>
</dbReference>
<reference evidence="3" key="1">
    <citation type="journal article" date="2020" name="bioRxiv">
        <title>Chromosome-level reference genome of the European wasp spider Argiope bruennichi: a resource for studies on range expansion and evolutionary adaptation.</title>
        <authorList>
            <person name="Sheffer M.M."/>
            <person name="Hoppe A."/>
            <person name="Krehenwinkel H."/>
            <person name="Uhl G."/>
            <person name="Kuss A.W."/>
            <person name="Jensen L."/>
            <person name="Jensen C."/>
            <person name="Gillespie R.G."/>
            <person name="Hoff K.J."/>
            <person name="Prost S."/>
        </authorList>
    </citation>
    <scope>NUCLEOTIDE SEQUENCE</scope>
</reference>
<evidence type="ECO:0000256" key="1">
    <source>
        <dbReference type="SAM" id="MobiDB-lite"/>
    </source>
</evidence>
<dbReference type="Gene3D" id="1.25.40.420">
    <property type="match status" value="1"/>
</dbReference>
<evidence type="ECO:0000259" key="2">
    <source>
        <dbReference type="PROSITE" id="PS50097"/>
    </source>
</evidence>
<organism evidence="3 4">
    <name type="scientific">Argiope bruennichi</name>
    <name type="common">Wasp spider</name>
    <name type="synonym">Aranea bruennichi</name>
    <dbReference type="NCBI Taxonomy" id="94029"/>
    <lineage>
        <taxon>Eukaryota</taxon>
        <taxon>Metazoa</taxon>
        <taxon>Ecdysozoa</taxon>
        <taxon>Arthropoda</taxon>
        <taxon>Chelicerata</taxon>
        <taxon>Arachnida</taxon>
        <taxon>Araneae</taxon>
        <taxon>Araneomorphae</taxon>
        <taxon>Entelegynae</taxon>
        <taxon>Araneoidea</taxon>
        <taxon>Araneidae</taxon>
        <taxon>Argiope</taxon>
    </lineage>
</organism>
<dbReference type="Pfam" id="PF00651">
    <property type="entry name" value="BTB"/>
    <property type="match status" value="1"/>
</dbReference>
<protein>
    <submittedName>
        <fullName evidence="3">Protein maternal effect lethal 26 like protein</fullName>
    </submittedName>
</protein>
<comment type="caution">
    <text evidence="3">The sequence shown here is derived from an EMBL/GenBank/DDBJ whole genome shotgun (WGS) entry which is preliminary data.</text>
</comment>
<evidence type="ECO:0000313" key="4">
    <source>
        <dbReference type="Proteomes" id="UP000807504"/>
    </source>
</evidence>
<accession>A0A8T0ED35</accession>
<name>A0A8T0ED35_ARGBR</name>
<feature type="compositionally biased region" description="Basic and acidic residues" evidence="1">
    <location>
        <begin position="1"/>
        <end position="10"/>
    </location>
</feature>
<feature type="region of interest" description="Disordered" evidence="1">
    <location>
        <begin position="1"/>
        <end position="60"/>
    </location>
</feature>
<dbReference type="Gene3D" id="3.30.710.10">
    <property type="entry name" value="Potassium Channel Kv1.1, Chain A"/>
    <property type="match status" value="1"/>
</dbReference>
<feature type="domain" description="BTB" evidence="2">
    <location>
        <begin position="113"/>
        <end position="176"/>
    </location>
</feature>
<evidence type="ECO:0000313" key="3">
    <source>
        <dbReference type="EMBL" id="KAF8770543.1"/>
    </source>
</evidence>
<dbReference type="PANTHER" id="PTHR24413">
    <property type="entry name" value="SPECKLE-TYPE POZ PROTEIN"/>
    <property type="match status" value="1"/>
</dbReference>
<reference evidence="3" key="2">
    <citation type="submission" date="2020-06" db="EMBL/GenBank/DDBJ databases">
        <authorList>
            <person name="Sheffer M."/>
        </authorList>
    </citation>
    <scope>NUCLEOTIDE SEQUENCE</scope>
</reference>
<dbReference type="AlphaFoldDB" id="A0A8T0ED35"/>
<sequence>MTQIVEHDSPSDSTDMTQILEHDSPSDSTDMTQILEHDSPSDSTDMTQILEHDSPSDSTDMTQILEHDSRLNSLDVPQTIATDDFPFYAEQCADSSLPWKDDLLLMYKKGLLCDTNLKTLSRSFPVHSLILRIQSTVFNDILDTDDSGSLYIEKLDENTVQKLILYLYTGTLDDLNVQSAKQLYSASNEYEITSLKHLCSFFLTEHLEPTNCCDILCMAGIHKDHNLISAVQCFISKHAKEILLSDPWEHLEQKDPLLACKTLRKLYLEN</sequence>